<feature type="region of interest" description="Disordered" evidence="1">
    <location>
        <begin position="110"/>
        <end position="137"/>
    </location>
</feature>
<dbReference type="Proteomes" id="UP000230423">
    <property type="component" value="Unassembled WGS sequence"/>
</dbReference>
<protein>
    <submittedName>
        <fullName evidence="3">Uncharacterized protein</fullName>
    </submittedName>
</protein>
<feature type="chain" id="PRO_5013836361" evidence="2">
    <location>
        <begin position="16"/>
        <end position="137"/>
    </location>
</feature>
<dbReference type="OrthoDB" id="5842714at2759"/>
<proteinExistence type="predicted"/>
<evidence type="ECO:0000256" key="1">
    <source>
        <dbReference type="SAM" id="MobiDB-lite"/>
    </source>
</evidence>
<feature type="signal peptide" evidence="2">
    <location>
        <begin position="1"/>
        <end position="15"/>
    </location>
</feature>
<dbReference type="EMBL" id="KZ345436">
    <property type="protein sequence ID" value="PIO73538.1"/>
    <property type="molecule type" value="Genomic_DNA"/>
</dbReference>
<gene>
    <name evidence="3" type="ORF">TELCIR_04491</name>
</gene>
<keyword evidence="4" id="KW-1185">Reference proteome</keyword>
<reference evidence="3 4" key="1">
    <citation type="submission" date="2015-09" db="EMBL/GenBank/DDBJ databases">
        <title>Draft genome of the parasitic nematode Teladorsagia circumcincta isolate WARC Sus (inbred).</title>
        <authorList>
            <person name="Mitreva M."/>
        </authorList>
    </citation>
    <scope>NUCLEOTIDE SEQUENCE [LARGE SCALE GENOMIC DNA]</scope>
    <source>
        <strain evidence="3 4">S</strain>
    </source>
</reference>
<dbReference type="AlphaFoldDB" id="A0A2G9UTG3"/>
<evidence type="ECO:0000313" key="4">
    <source>
        <dbReference type="Proteomes" id="UP000230423"/>
    </source>
</evidence>
<keyword evidence="2" id="KW-0732">Signal</keyword>
<accession>A0A2G9UTG3</accession>
<evidence type="ECO:0000256" key="2">
    <source>
        <dbReference type="SAM" id="SignalP"/>
    </source>
</evidence>
<organism evidence="3 4">
    <name type="scientific">Teladorsagia circumcincta</name>
    <name type="common">Brown stomach worm</name>
    <name type="synonym">Ostertagia circumcincta</name>
    <dbReference type="NCBI Taxonomy" id="45464"/>
    <lineage>
        <taxon>Eukaryota</taxon>
        <taxon>Metazoa</taxon>
        <taxon>Ecdysozoa</taxon>
        <taxon>Nematoda</taxon>
        <taxon>Chromadorea</taxon>
        <taxon>Rhabditida</taxon>
        <taxon>Rhabditina</taxon>
        <taxon>Rhabditomorpha</taxon>
        <taxon>Strongyloidea</taxon>
        <taxon>Trichostrongylidae</taxon>
        <taxon>Teladorsagia</taxon>
    </lineage>
</organism>
<sequence length="137" mass="14480">MLVPSLLFLVAVAYANEDEDLAPSSGAILMEIPDYAPEVIGNGAKRAVMPYSGGMYGKRAVMPFSGGLYGKRASTMPASGGWQEKRAVMPFSGGLYGKRAAMPFSGECGNTAHHHSHTSSSLASFTDRPAHSSRDLL</sequence>
<feature type="compositionally biased region" description="Basic and acidic residues" evidence="1">
    <location>
        <begin position="128"/>
        <end position="137"/>
    </location>
</feature>
<name>A0A2G9UTG3_TELCI</name>
<evidence type="ECO:0000313" key="3">
    <source>
        <dbReference type="EMBL" id="PIO73538.1"/>
    </source>
</evidence>